<dbReference type="EMBL" id="CACRUA010000006">
    <property type="protein sequence ID" value="VYT75311.1"/>
    <property type="molecule type" value="Genomic_DNA"/>
</dbReference>
<protein>
    <submittedName>
        <fullName evidence="7">Cysteine/O-acetylserine efflux protein</fullName>
    </submittedName>
</protein>
<evidence type="ECO:0000313" key="7">
    <source>
        <dbReference type="EMBL" id="VYT75311.1"/>
    </source>
</evidence>
<dbReference type="AlphaFoldDB" id="A0A6N2Z867"/>
<dbReference type="GO" id="GO:0015171">
    <property type="term" value="F:amino acid transmembrane transporter activity"/>
    <property type="evidence" value="ECO:0007669"/>
    <property type="project" value="TreeGrafter"/>
</dbReference>
<keyword evidence="3 6" id="KW-0812">Transmembrane</keyword>
<evidence type="ECO:0000256" key="3">
    <source>
        <dbReference type="ARBA" id="ARBA00022692"/>
    </source>
</evidence>
<keyword evidence="5 6" id="KW-0472">Membrane</keyword>
<evidence type="ECO:0000256" key="5">
    <source>
        <dbReference type="ARBA" id="ARBA00023136"/>
    </source>
</evidence>
<evidence type="ECO:0000256" key="4">
    <source>
        <dbReference type="ARBA" id="ARBA00022989"/>
    </source>
</evidence>
<feature type="transmembrane region" description="Helical" evidence="6">
    <location>
        <begin position="143"/>
        <end position="163"/>
    </location>
</feature>
<comment type="subcellular location">
    <subcellularLocation>
        <location evidence="1">Cell membrane</location>
        <topology evidence="1">Multi-pass membrane protein</topology>
    </subcellularLocation>
</comment>
<sequence length="193" mass="21363">MFRLSDFLIYCFITAYSPGANNLLSMSNAMRLGFSRSIRFNFGITAGFSIVMALCTIFSAALYSLLPKVKIVMQVLGAAYMLYLAWKVWRSTGDLNNGTGKEASFLSGMILQFTNPKIYIYAITAMSLYILPVYQSFGALCGFTVLLSVIGASGTYVWALFGAAFCKFFSMHARMVNFVMAILLVYCAVSLFH</sequence>
<feature type="transmembrane region" description="Helical" evidence="6">
    <location>
        <begin position="118"/>
        <end position="137"/>
    </location>
</feature>
<reference evidence="7" key="1">
    <citation type="submission" date="2019-11" db="EMBL/GenBank/DDBJ databases">
        <authorList>
            <person name="Feng L."/>
        </authorList>
    </citation>
    <scope>NUCLEOTIDE SEQUENCE</scope>
    <source>
        <strain evidence="7">CsymbiosumLFYP84</strain>
    </source>
</reference>
<feature type="transmembrane region" description="Helical" evidence="6">
    <location>
        <begin position="40"/>
        <end position="65"/>
    </location>
</feature>
<evidence type="ECO:0000256" key="2">
    <source>
        <dbReference type="ARBA" id="ARBA00022475"/>
    </source>
</evidence>
<accession>A0A6N2Z867</accession>
<dbReference type="GO" id="GO:0005886">
    <property type="term" value="C:plasma membrane"/>
    <property type="evidence" value="ECO:0007669"/>
    <property type="project" value="UniProtKB-SubCell"/>
</dbReference>
<feature type="transmembrane region" description="Helical" evidence="6">
    <location>
        <begin position="71"/>
        <end position="89"/>
    </location>
</feature>
<keyword evidence="2" id="KW-1003">Cell membrane</keyword>
<dbReference type="PANTHER" id="PTHR30086:SF20">
    <property type="entry name" value="ARGININE EXPORTER PROTEIN ARGO-RELATED"/>
    <property type="match status" value="1"/>
</dbReference>
<dbReference type="RefSeq" id="WP_156684318.1">
    <property type="nucleotide sequence ID" value="NZ_CACRUA010000006.1"/>
</dbReference>
<dbReference type="Pfam" id="PF01810">
    <property type="entry name" value="LysE"/>
    <property type="match status" value="1"/>
</dbReference>
<feature type="transmembrane region" description="Helical" evidence="6">
    <location>
        <begin position="175"/>
        <end position="192"/>
    </location>
</feature>
<proteinExistence type="predicted"/>
<dbReference type="InterPro" id="IPR001123">
    <property type="entry name" value="LeuE-type"/>
</dbReference>
<name>A0A6N2Z867_CLOSY</name>
<organism evidence="7">
    <name type="scientific">Clostridium symbiosum</name>
    <name type="common">Bacteroides symbiosus</name>
    <dbReference type="NCBI Taxonomy" id="1512"/>
    <lineage>
        <taxon>Bacteria</taxon>
        <taxon>Bacillati</taxon>
        <taxon>Bacillota</taxon>
        <taxon>Clostridia</taxon>
        <taxon>Lachnospirales</taxon>
        <taxon>Lachnospiraceae</taxon>
        <taxon>Otoolea</taxon>
    </lineage>
</organism>
<keyword evidence="4 6" id="KW-1133">Transmembrane helix</keyword>
<dbReference type="PANTHER" id="PTHR30086">
    <property type="entry name" value="ARGININE EXPORTER PROTEIN ARGO"/>
    <property type="match status" value="1"/>
</dbReference>
<dbReference type="GO" id="GO:0033228">
    <property type="term" value="P:cysteine export across plasma membrane"/>
    <property type="evidence" value="ECO:0007669"/>
    <property type="project" value="TreeGrafter"/>
</dbReference>
<gene>
    <name evidence="7" type="primary">eamB</name>
    <name evidence="7" type="ORF">CSLFYP84_00493</name>
</gene>
<evidence type="ECO:0000256" key="1">
    <source>
        <dbReference type="ARBA" id="ARBA00004651"/>
    </source>
</evidence>
<evidence type="ECO:0000256" key="6">
    <source>
        <dbReference type="SAM" id="Phobius"/>
    </source>
</evidence>